<proteinExistence type="predicted"/>
<sequence length="80" mass="8595">MNVPLPGQHLQRSVHPAGEEIAAVDTAELTRMVAELVEQVDAISASVGGEVDAARLTQQADLLERAHDVLTQALERLDRA</sequence>
<dbReference type="AlphaFoldDB" id="A0A916WZB9"/>
<keyword evidence="1" id="KW-0175">Coiled coil</keyword>
<gene>
    <name evidence="2" type="ORF">GCM10011489_35520</name>
</gene>
<accession>A0A916WZB9</accession>
<dbReference type="Proteomes" id="UP000621454">
    <property type="component" value="Unassembled WGS sequence"/>
</dbReference>
<organism evidence="2 3">
    <name type="scientific">Gordonia jinhuaensis</name>
    <dbReference type="NCBI Taxonomy" id="1517702"/>
    <lineage>
        <taxon>Bacteria</taxon>
        <taxon>Bacillati</taxon>
        <taxon>Actinomycetota</taxon>
        <taxon>Actinomycetes</taxon>
        <taxon>Mycobacteriales</taxon>
        <taxon>Gordoniaceae</taxon>
        <taxon>Gordonia</taxon>
    </lineage>
</organism>
<feature type="coiled-coil region" evidence="1">
    <location>
        <begin position="53"/>
        <end position="80"/>
    </location>
</feature>
<dbReference type="EMBL" id="BMGC01000041">
    <property type="protein sequence ID" value="GGB44971.1"/>
    <property type="molecule type" value="Genomic_DNA"/>
</dbReference>
<reference evidence="2" key="2">
    <citation type="submission" date="2020-09" db="EMBL/GenBank/DDBJ databases">
        <authorList>
            <person name="Sun Q."/>
            <person name="Zhou Y."/>
        </authorList>
    </citation>
    <scope>NUCLEOTIDE SEQUENCE</scope>
    <source>
        <strain evidence="2">CGMCC 1.12827</strain>
    </source>
</reference>
<evidence type="ECO:0000256" key="1">
    <source>
        <dbReference type="SAM" id="Coils"/>
    </source>
</evidence>
<protein>
    <submittedName>
        <fullName evidence="2">Uncharacterized protein</fullName>
    </submittedName>
</protein>
<evidence type="ECO:0000313" key="2">
    <source>
        <dbReference type="EMBL" id="GGB44971.1"/>
    </source>
</evidence>
<reference evidence="2" key="1">
    <citation type="journal article" date="2014" name="Int. J. Syst. Evol. Microbiol.">
        <title>Complete genome sequence of Corynebacterium casei LMG S-19264T (=DSM 44701T), isolated from a smear-ripened cheese.</title>
        <authorList>
            <consortium name="US DOE Joint Genome Institute (JGI-PGF)"/>
            <person name="Walter F."/>
            <person name="Albersmeier A."/>
            <person name="Kalinowski J."/>
            <person name="Ruckert C."/>
        </authorList>
    </citation>
    <scope>NUCLEOTIDE SEQUENCE</scope>
    <source>
        <strain evidence="2">CGMCC 1.12827</strain>
    </source>
</reference>
<name>A0A916WZB9_9ACTN</name>
<comment type="caution">
    <text evidence="2">The sequence shown here is derived from an EMBL/GenBank/DDBJ whole genome shotgun (WGS) entry which is preliminary data.</text>
</comment>
<dbReference type="RefSeq" id="WP_188588340.1">
    <property type="nucleotide sequence ID" value="NZ_BMGC01000041.1"/>
</dbReference>
<evidence type="ECO:0000313" key="3">
    <source>
        <dbReference type="Proteomes" id="UP000621454"/>
    </source>
</evidence>
<keyword evidence="3" id="KW-1185">Reference proteome</keyword>